<evidence type="ECO:0000256" key="6">
    <source>
        <dbReference type="SAM" id="Phobius"/>
    </source>
</evidence>
<protein>
    <submittedName>
        <fullName evidence="8">Flippase GtrA</fullName>
    </submittedName>
</protein>
<dbReference type="PANTHER" id="PTHR38459">
    <property type="entry name" value="PROPHAGE BACTOPRENOL-LINKED GLUCOSE TRANSLOCASE HOMOLOG"/>
    <property type="match status" value="1"/>
</dbReference>
<keyword evidence="5 6" id="KW-0472">Membrane</keyword>
<proteinExistence type="inferred from homology"/>
<dbReference type="Pfam" id="PF04138">
    <property type="entry name" value="GtrA_DPMS_TM"/>
    <property type="match status" value="1"/>
</dbReference>
<dbReference type="InterPro" id="IPR051401">
    <property type="entry name" value="GtrA_CellWall_Glycosyl"/>
</dbReference>
<evidence type="ECO:0000256" key="1">
    <source>
        <dbReference type="ARBA" id="ARBA00004141"/>
    </source>
</evidence>
<dbReference type="EMBL" id="JAUSSK010000001">
    <property type="protein sequence ID" value="MDQ0008561.1"/>
    <property type="molecule type" value="Genomic_DNA"/>
</dbReference>
<keyword evidence="9" id="KW-1185">Reference proteome</keyword>
<comment type="caution">
    <text evidence="8">The sequence shown here is derived from an EMBL/GenBank/DDBJ whole genome shotgun (WGS) entry which is preliminary data.</text>
</comment>
<dbReference type="InterPro" id="IPR007267">
    <property type="entry name" value="GtrA_DPMS_TM"/>
</dbReference>
<feature type="transmembrane region" description="Helical" evidence="6">
    <location>
        <begin position="102"/>
        <end position="124"/>
    </location>
</feature>
<feature type="transmembrane region" description="Helical" evidence="6">
    <location>
        <begin position="33"/>
        <end position="55"/>
    </location>
</feature>
<organism evidence="8 9">
    <name type="scientific">Luteibacter jiangsuensis</name>
    <dbReference type="NCBI Taxonomy" id="637577"/>
    <lineage>
        <taxon>Bacteria</taxon>
        <taxon>Pseudomonadati</taxon>
        <taxon>Pseudomonadota</taxon>
        <taxon>Gammaproteobacteria</taxon>
        <taxon>Lysobacterales</taxon>
        <taxon>Rhodanobacteraceae</taxon>
        <taxon>Luteibacter</taxon>
    </lineage>
</organism>
<evidence type="ECO:0000313" key="9">
    <source>
        <dbReference type="Proteomes" id="UP001237737"/>
    </source>
</evidence>
<feature type="domain" description="GtrA/DPMS transmembrane" evidence="7">
    <location>
        <begin position="11"/>
        <end position="130"/>
    </location>
</feature>
<evidence type="ECO:0000256" key="3">
    <source>
        <dbReference type="ARBA" id="ARBA00022692"/>
    </source>
</evidence>
<name>A0ABT9SUA4_9GAMM</name>
<evidence type="ECO:0000256" key="5">
    <source>
        <dbReference type="ARBA" id="ARBA00023136"/>
    </source>
</evidence>
<dbReference type="Proteomes" id="UP001237737">
    <property type="component" value="Unassembled WGS sequence"/>
</dbReference>
<dbReference type="PANTHER" id="PTHR38459:SF6">
    <property type="entry name" value="ARABINOGALACTAN BIOSYNTHESIS RECRUITING PROTEIN RV3789"/>
    <property type="match status" value="1"/>
</dbReference>
<dbReference type="RefSeq" id="WP_306847357.1">
    <property type="nucleotide sequence ID" value="NZ_JAUSSK010000001.1"/>
</dbReference>
<evidence type="ECO:0000256" key="4">
    <source>
        <dbReference type="ARBA" id="ARBA00022989"/>
    </source>
</evidence>
<gene>
    <name evidence="8" type="ORF">J2T07_000720</name>
</gene>
<feature type="transmembrane region" description="Helical" evidence="6">
    <location>
        <begin position="75"/>
        <end position="96"/>
    </location>
</feature>
<sequence length="137" mass="14755">MTRLRREVALFAVGGILGLAVDAGIAQSLVGLAGWNVYTARVVSFLSAATVTWWWNRTHTFAHRDSGRGHRAEWLHWMGLMALGAVINNGLYVLAFKVFPALHAWPAVAVAVGSAAGAVANFLLARAVLFRTARTSI</sequence>
<comment type="subcellular location">
    <subcellularLocation>
        <location evidence="1">Membrane</location>
        <topology evidence="1">Multi-pass membrane protein</topology>
    </subcellularLocation>
</comment>
<evidence type="ECO:0000259" key="7">
    <source>
        <dbReference type="Pfam" id="PF04138"/>
    </source>
</evidence>
<accession>A0ABT9SUA4</accession>
<keyword evidence="4 6" id="KW-1133">Transmembrane helix</keyword>
<evidence type="ECO:0000256" key="2">
    <source>
        <dbReference type="ARBA" id="ARBA00009399"/>
    </source>
</evidence>
<evidence type="ECO:0000313" key="8">
    <source>
        <dbReference type="EMBL" id="MDQ0008561.1"/>
    </source>
</evidence>
<reference evidence="8 9" key="1">
    <citation type="submission" date="2023-07" db="EMBL/GenBank/DDBJ databases">
        <title>Sorghum-associated microbial communities from plants grown in Nebraska, USA.</title>
        <authorList>
            <person name="Schachtman D."/>
        </authorList>
    </citation>
    <scope>NUCLEOTIDE SEQUENCE [LARGE SCALE GENOMIC DNA]</scope>
    <source>
        <strain evidence="8 9">CC60</strain>
    </source>
</reference>
<keyword evidence="3 6" id="KW-0812">Transmembrane</keyword>
<comment type="similarity">
    <text evidence="2">Belongs to the GtrA family.</text>
</comment>